<dbReference type="Proteomes" id="UP000037035">
    <property type="component" value="Unassembled WGS sequence"/>
</dbReference>
<reference evidence="1 2" key="1">
    <citation type="submission" date="2015-08" db="EMBL/GenBank/DDBJ databases">
        <title>Next Generation Sequencing and Analysis of the Genome of Puccinia sorghi L Schw, the Causal Agent of Maize Common Rust.</title>
        <authorList>
            <person name="Rochi L."/>
            <person name="Burguener G."/>
            <person name="Darino M."/>
            <person name="Turjanski A."/>
            <person name="Kreff E."/>
            <person name="Dieguez M.J."/>
            <person name="Sacco F."/>
        </authorList>
    </citation>
    <scope>NUCLEOTIDE SEQUENCE [LARGE SCALE GENOMIC DNA]</scope>
    <source>
        <strain evidence="1 2">RO10H11247</strain>
    </source>
</reference>
<name>A0A0L6VD53_9BASI</name>
<accession>A0A0L6VD53</accession>
<proteinExistence type="predicted"/>
<gene>
    <name evidence="1" type="ORF">VP01_1875g1</name>
</gene>
<sequence length="142" mass="17243">MALDSEDFIYLTTHWEPWNDDLISMVRFVKIFCLSLTNFHWFCFFPVPPWSWINLVTIPHVFSIGKEMAQKPLGCFVNSVLKVLRKRTFKYIYQLSFLLLSLWFLNRPLSFTTRWWTKRDIIGDVLYDPYWEMCSFFLILCF</sequence>
<organism evidence="1 2">
    <name type="scientific">Puccinia sorghi</name>
    <dbReference type="NCBI Taxonomy" id="27349"/>
    <lineage>
        <taxon>Eukaryota</taxon>
        <taxon>Fungi</taxon>
        <taxon>Dikarya</taxon>
        <taxon>Basidiomycota</taxon>
        <taxon>Pucciniomycotina</taxon>
        <taxon>Pucciniomycetes</taxon>
        <taxon>Pucciniales</taxon>
        <taxon>Pucciniaceae</taxon>
        <taxon>Puccinia</taxon>
    </lineage>
</organism>
<dbReference type="AlphaFoldDB" id="A0A0L6VD53"/>
<evidence type="ECO:0000313" key="2">
    <source>
        <dbReference type="Proteomes" id="UP000037035"/>
    </source>
</evidence>
<dbReference type="EMBL" id="LAVV01006698">
    <property type="protein sequence ID" value="KNZ58711.1"/>
    <property type="molecule type" value="Genomic_DNA"/>
</dbReference>
<evidence type="ECO:0000313" key="1">
    <source>
        <dbReference type="EMBL" id="KNZ58711.1"/>
    </source>
</evidence>
<keyword evidence="2" id="KW-1185">Reference proteome</keyword>
<dbReference type="VEuPathDB" id="FungiDB:VP01_1875g1"/>
<protein>
    <submittedName>
        <fullName evidence="1">Uncharacterized protein</fullName>
    </submittedName>
</protein>
<comment type="caution">
    <text evidence="1">The sequence shown here is derived from an EMBL/GenBank/DDBJ whole genome shotgun (WGS) entry which is preliminary data.</text>
</comment>